<dbReference type="RefSeq" id="WP_200506085.1">
    <property type="nucleotide sequence ID" value="NZ_JAEHFX010000004.1"/>
</dbReference>
<dbReference type="EMBL" id="JAEHFX010000004">
    <property type="protein sequence ID" value="MBK0403334.1"/>
    <property type="molecule type" value="Genomic_DNA"/>
</dbReference>
<name>A0ABS1C1Y3_9BACT</name>
<organism evidence="1 2">
    <name type="scientific">Adhaeribacter terrigena</name>
    <dbReference type="NCBI Taxonomy" id="2793070"/>
    <lineage>
        <taxon>Bacteria</taxon>
        <taxon>Pseudomonadati</taxon>
        <taxon>Bacteroidota</taxon>
        <taxon>Cytophagia</taxon>
        <taxon>Cytophagales</taxon>
        <taxon>Hymenobacteraceae</taxon>
        <taxon>Adhaeribacter</taxon>
    </lineage>
</organism>
<keyword evidence="2" id="KW-1185">Reference proteome</keyword>
<sequence length="77" mass="8146">MESVVSQSPNFLKMLFGGVNKTAVTESKTVVSTIDGDIISQRAMDAAVRNGKGVMIGGFFVGSTHNSDIDFGYTLSI</sequence>
<evidence type="ECO:0000313" key="1">
    <source>
        <dbReference type="EMBL" id="MBK0403334.1"/>
    </source>
</evidence>
<evidence type="ECO:0000313" key="2">
    <source>
        <dbReference type="Proteomes" id="UP000644147"/>
    </source>
</evidence>
<dbReference type="Proteomes" id="UP000644147">
    <property type="component" value="Unassembled WGS sequence"/>
</dbReference>
<proteinExistence type="predicted"/>
<comment type="caution">
    <text evidence="1">The sequence shown here is derived from an EMBL/GenBank/DDBJ whole genome shotgun (WGS) entry which is preliminary data.</text>
</comment>
<gene>
    <name evidence="1" type="ORF">I5M27_10080</name>
</gene>
<accession>A0ABS1C1Y3</accession>
<protein>
    <submittedName>
        <fullName evidence="1">Uncharacterized protein</fullName>
    </submittedName>
</protein>
<reference evidence="1 2" key="1">
    <citation type="submission" date="2020-12" db="EMBL/GenBank/DDBJ databases">
        <title>Bacterial novel species Adhaeribacter sp. BT258 isolated from soil.</title>
        <authorList>
            <person name="Jung H.-Y."/>
        </authorList>
    </citation>
    <scope>NUCLEOTIDE SEQUENCE [LARGE SCALE GENOMIC DNA]</scope>
    <source>
        <strain evidence="1 2">BT258</strain>
    </source>
</reference>